<evidence type="ECO:0000313" key="2">
    <source>
        <dbReference type="Proteomes" id="UP000284662"/>
    </source>
</evidence>
<dbReference type="Proteomes" id="UP000284662">
    <property type="component" value="Unassembled WGS sequence"/>
</dbReference>
<evidence type="ECO:0008006" key="3">
    <source>
        <dbReference type="Google" id="ProtNLM"/>
    </source>
</evidence>
<protein>
    <recommendedName>
        <fullName evidence="3">XRE family transcriptional regulator</fullName>
    </recommendedName>
</protein>
<comment type="caution">
    <text evidence="1">The sequence shown here is derived from an EMBL/GenBank/DDBJ whole genome shotgun (WGS) entry which is preliminary data.</text>
</comment>
<dbReference type="GO" id="GO:0003677">
    <property type="term" value="F:DNA binding"/>
    <property type="evidence" value="ECO:0007669"/>
    <property type="project" value="InterPro"/>
</dbReference>
<dbReference type="InterPro" id="IPR010982">
    <property type="entry name" value="Lambda_DNA-bd_dom_sf"/>
</dbReference>
<name>A0A411ZRJ8_9FIRM</name>
<dbReference type="EMBL" id="QRST01000009">
    <property type="protein sequence ID" value="RGQ05482.1"/>
    <property type="molecule type" value="Genomic_DNA"/>
</dbReference>
<proteinExistence type="predicted"/>
<organism evidence="1 2">
    <name type="scientific">Megamonas rupellensis</name>
    <dbReference type="NCBI Taxonomy" id="491921"/>
    <lineage>
        <taxon>Bacteria</taxon>
        <taxon>Bacillati</taxon>
        <taxon>Bacillota</taxon>
        <taxon>Negativicutes</taxon>
        <taxon>Selenomonadales</taxon>
        <taxon>Selenomonadaceae</taxon>
        <taxon>Megamonas</taxon>
    </lineage>
</organism>
<gene>
    <name evidence="1" type="ORF">DWZ11_06160</name>
</gene>
<reference evidence="1 2" key="1">
    <citation type="submission" date="2018-08" db="EMBL/GenBank/DDBJ databases">
        <title>A genome reference for cultivated species of the human gut microbiota.</title>
        <authorList>
            <person name="Zou Y."/>
            <person name="Xue W."/>
            <person name="Luo G."/>
        </authorList>
    </citation>
    <scope>NUCLEOTIDE SEQUENCE [LARGE SCALE GENOMIC DNA]</scope>
    <source>
        <strain evidence="1 2">AF29-2</strain>
    </source>
</reference>
<dbReference type="RefSeq" id="WP_117976447.1">
    <property type="nucleotide sequence ID" value="NZ_QRST01000009.1"/>
</dbReference>
<sequence length="190" mass="22254">MQKDLIYLINNYEYEMKHFDISNLLSNNITSSSVSSNDIIDFLDDLKGIFSDIKGLSSKTSHYFDINDFLNNLKDEKNYFYDKIIYYCHQKNIDEVDLYKKANLTRSIFSKIRSINKTTYTPSKATVLSICLALNLSLNETQEMLNIVGYSLSDKMVTDKIISWCIVHNEYNIDDINNFIYEKTNKSYFI</sequence>
<accession>A0A411ZRJ8</accession>
<dbReference type="Gene3D" id="1.10.260.40">
    <property type="entry name" value="lambda repressor-like DNA-binding domains"/>
    <property type="match status" value="1"/>
</dbReference>
<evidence type="ECO:0000313" key="1">
    <source>
        <dbReference type="EMBL" id="RGQ05482.1"/>
    </source>
</evidence>
<dbReference type="AlphaFoldDB" id="A0A411ZRJ8"/>